<sequence>MLIEERLKRSIALRKDEVFLRSEFCDFGSPAQLSRALRHLIANGVLVKLGVGVFAKAKPSVLTGKPIPIRPLEVLAPLVLQKLGVKTQVGRAAREYNAGDTLQLPAGIVLDTGSRRINRKLGFGGRYVTYENHYA</sequence>
<dbReference type="AlphaFoldDB" id="A0A7Y7YJ79"/>
<accession>A0A7Y7YJ79</accession>
<gene>
    <name evidence="1" type="ORF">HX876_30945</name>
</gene>
<dbReference type="RefSeq" id="WP_177058216.1">
    <property type="nucleotide sequence ID" value="NZ_JACAPB010000021.1"/>
</dbReference>
<comment type="caution">
    <text evidence="1">The sequence shown here is derived from an EMBL/GenBank/DDBJ whole genome shotgun (WGS) entry which is preliminary data.</text>
</comment>
<dbReference type="GO" id="GO:0016787">
    <property type="term" value="F:hydrolase activity"/>
    <property type="evidence" value="ECO:0007669"/>
    <property type="project" value="UniProtKB-KW"/>
</dbReference>
<organism evidence="1 2">
    <name type="scientific">Pseudomonas gingeri</name>
    <dbReference type="NCBI Taxonomy" id="117681"/>
    <lineage>
        <taxon>Bacteria</taxon>
        <taxon>Pseudomonadati</taxon>
        <taxon>Pseudomonadota</taxon>
        <taxon>Gammaproteobacteria</taxon>
        <taxon>Pseudomonadales</taxon>
        <taxon>Pseudomonadaceae</taxon>
        <taxon>Pseudomonas</taxon>
    </lineage>
</organism>
<evidence type="ECO:0000313" key="2">
    <source>
        <dbReference type="Proteomes" id="UP000520592"/>
    </source>
</evidence>
<reference evidence="1 2" key="1">
    <citation type="submission" date="2020-04" db="EMBL/GenBank/DDBJ databases">
        <title>Molecular characterization of pseudomonads from Agaricus bisporus reveal novel blotch 2 pathogens in Western Europe.</title>
        <authorList>
            <person name="Taparia T."/>
            <person name="Krijger M."/>
            <person name="Haynes E."/>
            <person name="Elpinstone J.G."/>
            <person name="Noble R."/>
            <person name="Van Der Wolf J."/>
        </authorList>
    </citation>
    <scope>NUCLEOTIDE SEQUENCE [LARGE SCALE GENOMIC DNA]</scope>
    <source>
        <strain evidence="1 2">IPO3737</strain>
    </source>
</reference>
<protein>
    <submittedName>
        <fullName evidence="1">S-adenosylhomocysteine hydrolase</fullName>
    </submittedName>
</protein>
<dbReference type="Proteomes" id="UP000520592">
    <property type="component" value="Unassembled WGS sequence"/>
</dbReference>
<name>A0A7Y7YJ79_9PSED</name>
<dbReference type="EMBL" id="JACAQD010000047">
    <property type="protein sequence ID" value="NWC36779.1"/>
    <property type="molecule type" value="Genomic_DNA"/>
</dbReference>
<proteinExistence type="predicted"/>
<evidence type="ECO:0000313" key="1">
    <source>
        <dbReference type="EMBL" id="NWC36779.1"/>
    </source>
</evidence>
<keyword evidence="1" id="KW-0378">Hydrolase</keyword>